<dbReference type="PANTHER" id="PTHR30121">
    <property type="entry name" value="UNCHARACTERIZED PROTEIN YJGR-RELATED"/>
    <property type="match status" value="1"/>
</dbReference>
<dbReference type="SUPFAM" id="SSF52540">
    <property type="entry name" value="P-loop containing nucleoside triphosphate hydrolases"/>
    <property type="match status" value="1"/>
</dbReference>
<organism evidence="11 12">
    <name type="scientific">Campylobacter magnus</name>
    <dbReference type="NCBI Taxonomy" id="3026462"/>
    <lineage>
        <taxon>Bacteria</taxon>
        <taxon>Pseudomonadati</taxon>
        <taxon>Campylobacterota</taxon>
        <taxon>Epsilonproteobacteria</taxon>
        <taxon>Campylobacterales</taxon>
        <taxon>Campylobacteraceae</taxon>
        <taxon>Campylobacter</taxon>
    </lineage>
</organism>
<reference evidence="11 12" key="1">
    <citation type="submission" date="2023-06" db="EMBL/GenBank/DDBJ databases">
        <title>Campylobacter magnum sp. nov., isolated from cecal contents of domestic pigs (Sus scrofa domesticus).</title>
        <authorList>
            <person name="Papic B."/>
            <person name="Gruntar I."/>
        </authorList>
    </citation>
    <scope>NUCLEOTIDE SEQUENCE [LARGE SCALE GENOMIC DNA]</scope>
    <source>
        <strain evidence="12">34484-21</strain>
    </source>
</reference>
<name>A0ABT8T8Z9_9BACT</name>
<evidence type="ECO:0000256" key="4">
    <source>
        <dbReference type="ARBA" id="ARBA00022741"/>
    </source>
</evidence>
<keyword evidence="7 8" id="KW-0472">Membrane</keyword>
<dbReference type="InterPro" id="IPR051162">
    <property type="entry name" value="T4SS_component"/>
</dbReference>
<dbReference type="Proteomes" id="UP001171111">
    <property type="component" value="Unassembled WGS sequence"/>
</dbReference>
<sequence>MNEVVYKALTRPAMVFGVPVTPFFIAMSIIGLIALYTEVILLSLCVPVALVLREMTKKDDSIFRLLFLKLQFFTNSGITKFFGLKAYCANQKYTKIKVQNLKTSIIGLHSLPNIEKFLPYQTLVKDVVITKEYDLMATWQVEGVAFEIEDETDIVLNKNKLNMLFRLFANENISFYFHNCRVAITDKFHSHFPNEFLKEMDAGYYKAFDEKSLKENKLYITAIYSPFPNKVVKSSFKKISLDKKIDELNTHLKNFAKHCLSIEANLRDFKPTRLGIYEIDGVSYSAQLEFYNFLLSGTCSKIRVPNAPLSEVLNGNMDEVLFSNHTAQLNFNNAEKRFFKAIEIKDYPNETFCGILDALMYLDIDYIITQSFTPLTKLQASDSIKRQMKRLQSSEDDAISQLEDLTVALDELTSGDLVFGNYHFSIIVFGQTTKEVEKNANTLSVKLGELGFLTSQASMALPATYFAQFPANFTIRPRIHTISSLNYSSLIAMHNFSKGKRSKNPWGEAVTMLKTPNGQPYYFNFHETPSNKDSFGEFLLANSLIIGKSGGGKTVLMNFLLNQLCKYGDKDTFGGVPLDKQIATFFYLDKDKGAIGNIVAIGGKYLSIEGGKSTGFNPFMVDNSAENIRKLQVLMKMLVTRNGELLTTLEEENLNNAVESVMGHFSKDERRYGISLMLEHLTEDISETNSLKSRLKLWARGNKFGWVFDNEVDELNFNDENINVYGIDGTDLLKDNEISGVVAFYILWRIMDLTDGRRFALFIDEAWDWIRNEVVAKEVHNKEKTIRKQNGFIVLGTQSVEDFAKSDIATAILEQSATILILSNPKAKRSDYVEKLAMSDVEYNFAKNTIPSHYKFLIKKAEERAIATIDLSHMDKWFLKIISTGSAYVDEIEKINQNKDFSYEQKLQALKELYTK</sequence>
<keyword evidence="6 8" id="KW-1133">Transmembrane helix</keyword>
<keyword evidence="3 8" id="KW-0812">Transmembrane</keyword>
<evidence type="ECO:0000256" key="2">
    <source>
        <dbReference type="ARBA" id="ARBA00006512"/>
    </source>
</evidence>
<evidence type="ECO:0000256" key="7">
    <source>
        <dbReference type="ARBA" id="ARBA00023136"/>
    </source>
</evidence>
<dbReference type="InterPro" id="IPR018145">
    <property type="entry name" value="CagE_TrbE_VirB_cntrl_dom"/>
</dbReference>
<keyword evidence="5" id="KW-0067">ATP-binding</keyword>
<feature type="domain" description="CagE TrbE VirB component of type IV transporter system central" evidence="9">
    <location>
        <begin position="273"/>
        <end position="478"/>
    </location>
</feature>
<proteinExistence type="inferred from homology"/>
<dbReference type="InterPro" id="IPR007792">
    <property type="entry name" value="T4SS_VirB3/TrbD/AvhB"/>
</dbReference>
<evidence type="ECO:0000313" key="12">
    <source>
        <dbReference type="Proteomes" id="UP001171111"/>
    </source>
</evidence>
<comment type="caution">
    <text evidence="11">The sequence shown here is derived from an EMBL/GenBank/DDBJ whole genome shotgun (WGS) entry which is preliminary data.</text>
</comment>
<protein>
    <submittedName>
        <fullName evidence="11">VirB3 family type IV secretion system protein</fullName>
    </submittedName>
</protein>
<dbReference type="Pfam" id="PF03135">
    <property type="entry name" value="CagE_TrbE_VirB"/>
    <property type="match status" value="1"/>
</dbReference>
<feature type="domain" description="TraG P-loop" evidence="10">
    <location>
        <begin position="516"/>
        <end position="839"/>
    </location>
</feature>
<dbReference type="PANTHER" id="PTHR30121:SF12">
    <property type="entry name" value="TYPE IV SECRETION SYSTEM PROTEIN CAGE"/>
    <property type="match status" value="1"/>
</dbReference>
<dbReference type="EMBL" id="JAULJQ010000010">
    <property type="protein sequence ID" value="MDO2410001.1"/>
    <property type="molecule type" value="Genomic_DNA"/>
</dbReference>
<evidence type="ECO:0000259" key="10">
    <source>
        <dbReference type="Pfam" id="PF19044"/>
    </source>
</evidence>
<evidence type="ECO:0000256" key="1">
    <source>
        <dbReference type="ARBA" id="ARBA00004370"/>
    </source>
</evidence>
<keyword evidence="12" id="KW-1185">Reference proteome</keyword>
<dbReference type="Gene3D" id="1.10.8.730">
    <property type="match status" value="1"/>
</dbReference>
<feature type="transmembrane region" description="Helical" evidence="8">
    <location>
        <begin position="20"/>
        <end position="50"/>
    </location>
</feature>
<dbReference type="Pfam" id="PF05101">
    <property type="entry name" value="VirB3"/>
    <property type="match status" value="1"/>
</dbReference>
<evidence type="ECO:0000313" key="11">
    <source>
        <dbReference type="EMBL" id="MDO2410001.1"/>
    </source>
</evidence>
<evidence type="ECO:0000256" key="8">
    <source>
        <dbReference type="SAM" id="Phobius"/>
    </source>
</evidence>
<dbReference type="Pfam" id="PF19044">
    <property type="entry name" value="P-loop_TraG"/>
    <property type="match status" value="1"/>
</dbReference>
<dbReference type="Gene3D" id="3.40.50.300">
    <property type="entry name" value="P-loop containing nucleotide triphosphate hydrolases"/>
    <property type="match status" value="1"/>
</dbReference>
<gene>
    <name evidence="11" type="ORF">Q2362_07880</name>
</gene>
<dbReference type="RefSeq" id="WP_302244777.1">
    <property type="nucleotide sequence ID" value="NZ_JAULJQ010000010.1"/>
</dbReference>
<evidence type="ECO:0000256" key="6">
    <source>
        <dbReference type="ARBA" id="ARBA00022989"/>
    </source>
</evidence>
<dbReference type="InterPro" id="IPR027417">
    <property type="entry name" value="P-loop_NTPase"/>
</dbReference>
<dbReference type="InterPro" id="IPR043964">
    <property type="entry name" value="P-loop_TraG"/>
</dbReference>
<evidence type="ECO:0000259" key="9">
    <source>
        <dbReference type="Pfam" id="PF03135"/>
    </source>
</evidence>
<evidence type="ECO:0000256" key="3">
    <source>
        <dbReference type="ARBA" id="ARBA00022692"/>
    </source>
</evidence>
<accession>A0ABT8T8Z9</accession>
<comment type="similarity">
    <text evidence="2">Belongs to the TrbE/VirB4 family.</text>
</comment>
<keyword evidence="4" id="KW-0547">Nucleotide-binding</keyword>
<evidence type="ECO:0000256" key="5">
    <source>
        <dbReference type="ARBA" id="ARBA00022840"/>
    </source>
</evidence>
<comment type="subcellular location">
    <subcellularLocation>
        <location evidence="1">Membrane</location>
    </subcellularLocation>
</comment>